<keyword evidence="3" id="KW-0732">Signal</keyword>
<protein>
    <recommendedName>
        <fullName evidence="4">SH3b domain-containing protein</fullName>
    </recommendedName>
</protein>
<evidence type="ECO:0000256" key="2">
    <source>
        <dbReference type="SAM" id="Phobius"/>
    </source>
</evidence>
<gene>
    <name evidence="5" type="ORF">GCM10023143_25700</name>
</gene>
<dbReference type="InterPro" id="IPR011990">
    <property type="entry name" value="TPR-like_helical_dom_sf"/>
</dbReference>
<name>A0ABP8G0D9_9BACT</name>
<keyword evidence="6" id="KW-1185">Reference proteome</keyword>
<dbReference type="Pfam" id="PF08239">
    <property type="entry name" value="SH3_3"/>
    <property type="match status" value="1"/>
</dbReference>
<keyword evidence="2" id="KW-1133">Transmembrane helix</keyword>
<evidence type="ECO:0000313" key="6">
    <source>
        <dbReference type="Proteomes" id="UP001501207"/>
    </source>
</evidence>
<feature type="domain" description="SH3b" evidence="4">
    <location>
        <begin position="187"/>
        <end position="249"/>
    </location>
</feature>
<dbReference type="SUPFAM" id="SSF48452">
    <property type="entry name" value="TPR-like"/>
    <property type="match status" value="1"/>
</dbReference>
<feature type="chain" id="PRO_5047360124" description="SH3b domain-containing protein" evidence="3">
    <location>
        <begin position="20"/>
        <end position="249"/>
    </location>
</feature>
<dbReference type="PROSITE" id="PS50005">
    <property type="entry name" value="TPR"/>
    <property type="match status" value="1"/>
</dbReference>
<evidence type="ECO:0000256" key="1">
    <source>
        <dbReference type="PROSITE-ProRule" id="PRU00339"/>
    </source>
</evidence>
<reference evidence="6" key="1">
    <citation type="journal article" date="2019" name="Int. J. Syst. Evol. Microbiol.">
        <title>The Global Catalogue of Microorganisms (GCM) 10K type strain sequencing project: providing services to taxonomists for standard genome sequencing and annotation.</title>
        <authorList>
            <consortium name="The Broad Institute Genomics Platform"/>
            <consortium name="The Broad Institute Genome Sequencing Center for Infectious Disease"/>
            <person name="Wu L."/>
            <person name="Ma J."/>
        </authorList>
    </citation>
    <scope>NUCLEOTIDE SEQUENCE [LARGE SCALE GENOMIC DNA]</scope>
    <source>
        <strain evidence="6">JCM 17664</strain>
    </source>
</reference>
<keyword evidence="1" id="KW-0802">TPR repeat</keyword>
<feature type="signal peptide" evidence="3">
    <location>
        <begin position="1"/>
        <end position="19"/>
    </location>
</feature>
<keyword evidence="2" id="KW-0812">Transmembrane</keyword>
<feature type="repeat" description="TPR" evidence="1">
    <location>
        <begin position="56"/>
        <end position="89"/>
    </location>
</feature>
<keyword evidence="2" id="KW-0472">Membrane</keyword>
<dbReference type="Gene3D" id="1.25.40.10">
    <property type="entry name" value="Tetratricopeptide repeat domain"/>
    <property type="match status" value="1"/>
</dbReference>
<dbReference type="SMART" id="SM00028">
    <property type="entry name" value="TPR"/>
    <property type="match status" value="2"/>
</dbReference>
<evidence type="ECO:0000256" key="3">
    <source>
        <dbReference type="SAM" id="SignalP"/>
    </source>
</evidence>
<accession>A0ABP8G0D9</accession>
<comment type="caution">
    <text evidence="5">The sequence shown here is derived from an EMBL/GenBank/DDBJ whole genome shotgun (WGS) entry which is preliminary data.</text>
</comment>
<sequence length="249" mass="27878">MRTYLLILLLSAGTLTAAAQRPQQLFEQANGLYRQRQYDSAAQLYGRLIGEGYRNTALWYNAGNASYQAGRTGYAVYYFEKALQQDPGNAAVLHNLQLARQRVADRTDLPPTIIFVQWEQHILHLFSPNGWLLAGLLLCWLTIAGVALHFFRGSASRWVRWGTRLAAVLFVLALIGGILTYRQQMQHDTAIVMVSEAAVKSAPDNNSTDLQDIHEGYKVSILGNAPGWVKIRFGDEKEGWVAENTLKVL</sequence>
<dbReference type="InterPro" id="IPR019734">
    <property type="entry name" value="TPR_rpt"/>
</dbReference>
<dbReference type="Gene3D" id="2.30.30.40">
    <property type="entry name" value="SH3 Domains"/>
    <property type="match status" value="1"/>
</dbReference>
<dbReference type="Pfam" id="PF13432">
    <property type="entry name" value="TPR_16"/>
    <property type="match status" value="1"/>
</dbReference>
<dbReference type="SMART" id="SM00287">
    <property type="entry name" value="SH3b"/>
    <property type="match status" value="1"/>
</dbReference>
<dbReference type="Proteomes" id="UP001501207">
    <property type="component" value="Unassembled WGS sequence"/>
</dbReference>
<dbReference type="EMBL" id="BAABFN010000006">
    <property type="protein sequence ID" value="GAA4314722.1"/>
    <property type="molecule type" value="Genomic_DNA"/>
</dbReference>
<feature type="transmembrane region" description="Helical" evidence="2">
    <location>
        <begin position="163"/>
        <end position="181"/>
    </location>
</feature>
<proteinExistence type="predicted"/>
<evidence type="ECO:0000259" key="4">
    <source>
        <dbReference type="SMART" id="SM00287"/>
    </source>
</evidence>
<organism evidence="5 6">
    <name type="scientific">Compostibacter hankyongensis</name>
    <dbReference type="NCBI Taxonomy" id="1007089"/>
    <lineage>
        <taxon>Bacteria</taxon>
        <taxon>Pseudomonadati</taxon>
        <taxon>Bacteroidota</taxon>
        <taxon>Chitinophagia</taxon>
        <taxon>Chitinophagales</taxon>
        <taxon>Chitinophagaceae</taxon>
        <taxon>Compostibacter</taxon>
    </lineage>
</organism>
<feature type="transmembrane region" description="Helical" evidence="2">
    <location>
        <begin position="131"/>
        <end position="151"/>
    </location>
</feature>
<dbReference type="InterPro" id="IPR003646">
    <property type="entry name" value="SH3-like_bac-type"/>
</dbReference>
<evidence type="ECO:0000313" key="5">
    <source>
        <dbReference type="EMBL" id="GAA4314722.1"/>
    </source>
</evidence>
<dbReference type="RefSeq" id="WP_344979941.1">
    <property type="nucleotide sequence ID" value="NZ_BAABFN010000006.1"/>
</dbReference>